<dbReference type="AlphaFoldDB" id="A0A1I7WV87"/>
<evidence type="ECO:0000256" key="4">
    <source>
        <dbReference type="ARBA" id="ARBA00022685"/>
    </source>
</evidence>
<evidence type="ECO:0000313" key="9">
    <source>
        <dbReference type="WBParaSite" id="Hba_09074"/>
    </source>
</evidence>
<comment type="similarity">
    <text evidence="2">Belongs to the FARP (FMRFamide related peptide) family.</text>
</comment>
<reference evidence="9" key="1">
    <citation type="submission" date="2016-11" db="UniProtKB">
        <authorList>
            <consortium name="WormBaseParasite"/>
        </authorList>
    </citation>
    <scope>IDENTIFICATION</scope>
</reference>
<dbReference type="Proteomes" id="UP000095283">
    <property type="component" value="Unplaced"/>
</dbReference>
<keyword evidence="5" id="KW-0027">Amidation</keyword>
<evidence type="ECO:0000256" key="7">
    <source>
        <dbReference type="SAM" id="SignalP"/>
    </source>
</evidence>
<dbReference type="GO" id="GO:0007218">
    <property type="term" value="P:neuropeptide signaling pathway"/>
    <property type="evidence" value="ECO:0007669"/>
    <property type="project" value="UniProtKB-KW"/>
</dbReference>
<dbReference type="Pfam" id="PF01581">
    <property type="entry name" value="FARP"/>
    <property type="match status" value="2"/>
</dbReference>
<keyword evidence="3" id="KW-0964">Secreted</keyword>
<sequence length="103" mass="12037">MLARYFLSLCILFISLKLSTEEQMVPDRLWGQLYKQLPYTLPNDSEGVDDDDGFYRTFRSATNGKPTFIRFGKRAQPSFIRFGRAQPSFIRFGKREDTIQTNN</sequence>
<dbReference type="InterPro" id="IPR002544">
    <property type="entry name" value="FMRFamid-related_peptide-like"/>
</dbReference>
<keyword evidence="4" id="KW-0165">Cleavage on pair of basic residues</keyword>
<evidence type="ECO:0000256" key="1">
    <source>
        <dbReference type="ARBA" id="ARBA00004613"/>
    </source>
</evidence>
<evidence type="ECO:0000256" key="2">
    <source>
        <dbReference type="ARBA" id="ARBA00006356"/>
    </source>
</evidence>
<dbReference type="GO" id="GO:0005576">
    <property type="term" value="C:extracellular region"/>
    <property type="evidence" value="ECO:0007669"/>
    <property type="project" value="UniProtKB-SubCell"/>
</dbReference>
<evidence type="ECO:0000313" key="8">
    <source>
        <dbReference type="Proteomes" id="UP000095283"/>
    </source>
</evidence>
<keyword evidence="8" id="KW-1185">Reference proteome</keyword>
<keyword evidence="6" id="KW-0527">Neuropeptide</keyword>
<feature type="signal peptide" evidence="7">
    <location>
        <begin position="1"/>
        <end position="21"/>
    </location>
</feature>
<organism evidence="8 9">
    <name type="scientific">Heterorhabditis bacteriophora</name>
    <name type="common">Entomopathogenic nematode worm</name>
    <dbReference type="NCBI Taxonomy" id="37862"/>
    <lineage>
        <taxon>Eukaryota</taxon>
        <taxon>Metazoa</taxon>
        <taxon>Ecdysozoa</taxon>
        <taxon>Nematoda</taxon>
        <taxon>Chromadorea</taxon>
        <taxon>Rhabditida</taxon>
        <taxon>Rhabditina</taxon>
        <taxon>Rhabditomorpha</taxon>
        <taxon>Strongyloidea</taxon>
        <taxon>Heterorhabditidae</taxon>
        <taxon>Heterorhabditis</taxon>
    </lineage>
</organism>
<comment type="subcellular location">
    <subcellularLocation>
        <location evidence="1">Secreted</location>
    </subcellularLocation>
</comment>
<evidence type="ECO:0000256" key="6">
    <source>
        <dbReference type="ARBA" id="ARBA00023320"/>
    </source>
</evidence>
<keyword evidence="7" id="KW-0732">Signal</keyword>
<evidence type="ECO:0000256" key="3">
    <source>
        <dbReference type="ARBA" id="ARBA00022525"/>
    </source>
</evidence>
<accession>A0A1I7WV87</accession>
<proteinExistence type="inferred from homology"/>
<dbReference type="WBParaSite" id="Hba_09074">
    <property type="protein sequence ID" value="Hba_09074"/>
    <property type="gene ID" value="Hba_09074"/>
</dbReference>
<feature type="chain" id="PRO_5009310850" evidence="7">
    <location>
        <begin position="22"/>
        <end position="103"/>
    </location>
</feature>
<protein>
    <submittedName>
        <fullName evidence="9">FMRFamide-related neuropeptides-like</fullName>
    </submittedName>
</protein>
<evidence type="ECO:0000256" key="5">
    <source>
        <dbReference type="ARBA" id="ARBA00022815"/>
    </source>
</evidence>
<name>A0A1I7WV87_HETBA</name>